<dbReference type="Proteomes" id="UP000673434">
    <property type="component" value="Unassembled WGS sequence"/>
</dbReference>
<dbReference type="AlphaFoldDB" id="A0AAI9GQR3"/>
<evidence type="ECO:0000313" key="2">
    <source>
        <dbReference type="EMBL" id="MBQ0603521.1"/>
    </source>
</evidence>
<reference evidence="2 3" key="1">
    <citation type="submission" date="2021-03" db="EMBL/GenBank/DDBJ databases">
        <authorList>
            <person name="Stanton E."/>
        </authorList>
    </citation>
    <scope>NUCLEOTIDE SEQUENCE [LARGE SCALE GENOMIC DNA]</scope>
    <source>
        <strain evidence="2 3">2020EL-00037</strain>
    </source>
</reference>
<evidence type="ECO:0000313" key="1">
    <source>
        <dbReference type="EMBL" id="EML7080489.1"/>
    </source>
</evidence>
<organism evidence="1">
    <name type="scientific">Klebsiella oxytoca</name>
    <dbReference type="NCBI Taxonomy" id="571"/>
    <lineage>
        <taxon>Bacteria</taxon>
        <taxon>Pseudomonadati</taxon>
        <taxon>Pseudomonadota</taxon>
        <taxon>Gammaproteobacteria</taxon>
        <taxon>Enterobacterales</taxon>
        <taxon>Enterobacteriaceae</taxon>
        <taxon>Klebsiella/Raoultella group</taxon>
        <taxon>Klebsiella</taxon>
    </lineage>
</organism>
<dbReference type="EMBL" id="ABNOCX020000001">
    <property type="protein sequence ID" value="EML7080489.1"/>
    <property type="molecule type" value="Genomic_DNA"/>
</dbReference>
<sequence length="107" mass="11843">MHDIYHLLAKSYPEFKHLSDDDLADSADTYSGASFAINCALTLIGNLALDAQESEGYSGDDALRDMGHISSVLRHLPRMMQALNQCSQSAEYVRMDRRMTGAKSDKS</sequence>
<dbReference type="RefSeq" id="WP_016808176.1">
    <property type="nucleotide sequence ID" value="NZ_CAJNXU020000002.1"/>
</dbReference>
<proteinExistence type="predicted"/>
<protein>
    <submittedName>
        <fullName evidence="1">Uncharacterized protein</fullName>
    </submittedName>
</protein>
<dbReference type="EMBL" id="JAGKON010000037">
    <property type="protein sequence ID" value="MBQ0603521.1"/>
    <property type="molecule type" value="Genomic_DNA"/>
</dbReference>
<reference evidence="1" key="2">
    <citation type="submission" date="2024-02" db="EMBL/GenBank/DDBJ databases">
        <authorList>
            <consortium name="Clinical and Environmental Microbiology Branch: Whole genome sequencing antimicrobial resistance pathogens in the healthcare setting"/>
        </authorList>
    </citation>
    <scope>NUCLEOTIDE SEQUENCE</scope>
    <source>
        <strain evidence="1">2023BB-00086</strain>
    </source>
</reference>
<evidence type="ECO:0000313" key="3">
    <source>
        <dbReference type="Proteomes" id="UP000673434"/>
    </source>
</evidence>
<accession>A0AAI9GQR3</accession>
<name>A0AAI9GQR3_KLEOX</name>
<comment type="caution">
    <text evidence="1">The sequence shown here is derived from an EMBL/GenBank/DDBJ whole genome shotgun (WGS) entry which is preliminary data.</text>
</comment>
<gene>
    <name evidence="2" type="ORF">J7S78_27360</name>
    <name evidence="1" type="ORF">RYF40_000895</name>
</gene>
<keyword evidence="3" id="KW-1185">Reference proteome</keyword>